<dbReference type="KEGG" id="dhy:DESAM_22395"/>
<dbReference type="AlphaFoldDB" id="L0REM5"/>
<sequence length="36" mass="4171">MKSKKIFNPYKIEAMKKYKPTVTILKKPEISSIISS</sequence>
<reference evidence="1 2" key="1">
    <citation type="submission" date="2012-10" db="EMBL/GenBank/DDBJ databases">
        <authorList>
            <person name="Genoscope - CEA"/>
        </authorList>
    </citation>
    <scope>NUCLEOTIDE SEQUENCE [LARGE SCALE GENOMIC DNA]</scope>
    <source>
        <strain evidence="2">AM13 / DSM 14728</strain>
    </source>
</reference>
<dbReference type="STRING" id="1121451.DESAM_22395"/>
<proteinExistence type="predicted"/>
<protein>
    <submittedName>
        <fullName evidence="1">Uncharacterized protein</fullName>
    </submittedName>
</protein>
<name>L0REM5_9BACT</name>
<evidence type="ECO:0000313" key="1">
    <source>
        <dbReference type="EMBL" id="CCO24662.1"/>
    </source>
</evidence>
<gene>
    <name evidence="1" type="ORF">DESAM_22395</name>
</gene>
<keyword evidence="2" id="KW-1185">Reference proteome</keyword>
<organism evidence="1 2">
    <name type="scientific">Maridesulfovibrio hydrothermalis AM13 = DSM 14728</name>
    <dbReference type="NCBI Taxonomy" id="1121451"/>
    <lineage>
        <taxon>Bacteria</taxon>
        <taxon>Pseudomonadati</taxon>
        <taxon>Thermodesulfobacteriota</taxon>
        <taxon>Desulfovibrionia</taxon>
        <taxon>Desulfovibrionales</taxon>
        <taxon>Desulfovibrionaceae</taxon>
        <taxon>Maridesulfovibrio</taxon>
    </lineage>
</organism>
<dbReference type="Proteomes" id="UP000010808">
    <property type="component" value="Chromosome"/>
</dbReference>
<accession>L0REM5</accession>
<evidence type="ECO:0000313" key="2">
    <source>
        <dbReference type="Proteomes" id="UP000010808"/>
    </source>
</evidence>
<dbReference type="EMBL" id="FO203522">
    <property type="protein sequence ID" value="CCO24662.1"/>
    <property type="molecule type" value="Genomic_DNA"/>
</dbReference>
<dbReference type="HOGENOM" id="CLU_3355807_0_0_7"/>